<dbReference type="Gene3D" id="1.20.120.430">
    <property type="entry name" value="tRNA modification GTPase MnmE domain 2"/>
    <property type="match status" value="1"/>
</dbReference>
<dbReference type="STRING" id="1561998.A0A1I7UZR0"/>
<dbReference type="GO" id="GO:0005525">
    <property type="term" value="F:GTP binding"/>
    <property type="evidence" value="ECO:0007669"/>
    <property type="project" value="InterPro"/>
</dbReference>
<name>A0A1I7UZR0_9PELO</name>
<organism evidence="3 4">
    <name type="scientific">Caenorhabditis tropicalis</name>
    <dbReference type="NCBI Taxonomy" id="1561998"/>
    <lineage>
        <taxon>Eukaryota</taxon>
        <taxon>Metazoa</taxon>
        <taxon>Ecdysozoa</taxon>
        <taxon>Nematoda</taxon>
        <taxon>Chromadorea</taxon>
        <taxon>Rhabditida</taxon>
        <taxon>Rhabditina</taxon>
        <taxon>Rhabditomorpha</taxon>
        <taxon>Rhabditoidea</taxon>
        <taxon>Rhabditidae</taxon>
        <taxon>Peloderinae</taxon>
        <taxon>Caenorhabditis</taxon>
    </lineage>
</organism>
<dbReference type="eggNOG" id="KOG1191">
    <property type="taxonomic scope" value="Eukaryota"/>
</dbReference>
<dbReference type="GO" id="GO:0030488">
    <property type="term" value="P:tRNA methylation"/>
    <property type="evidence" value="ECO:0007669"/>
    <property type="project" value="TreeGrafter"/>
</dbReference>
<dbReference type="GO" id="GO:0005739">
    <property type="term" value="C:mitochondrion"/>
    <property type="evidence" value="ECO:0007669"/>
    <property type="project" value="TreeGrafter"/>
</dbReference>
<evidence type="ECO:0000313" key="3">
    <source>
        <dbReference type="Proteomes" id="UP000095282"/>
    </source>
</evidence>
<dbReference type="WBParaSite" id="Csp11.Scaffold630.g20964.t1">
    <property type="protein sequence ID" value="Csp11.Scaffold630.g20964.t1"/>
    <property type="gene ID" value="Csp11.Scaffold630.g20964"/>
</dbReference>
<sequence>MGISAVRGLDRLIRSRTEKERRAAFGQMRGGVRALEIREKLVGVLAKLFMILDFGEHVEVKFDEARQDVSEVLLEIQRLIRAWEGAERAQRGLNIVLYGRPNSGKSSILNQLAHDDVAIVSSIPGTTRDSLNTEIQINGVRCRLTDTAGIRRGVDDVIEAEGIRRAQKRLEAADVILVVLDPETRDPEELLNDVKEMKSSESRVIIVKNKVDLRLPYPDLSSKSHVVYSFATSSKGCEELRKHLENTIEEMCPEANFLLDAEILRKCADSLTLALLCPEDAGIMCGYVETALFDCVELTDRGIPTESVLDGIFNKFCIGK</sequence>
<dbReference type="InterPro" id="IPR031168">
    <property type="entry name" value="G_TrmE"/>
</dbReference>
<dbReference type="InterPro" id="IPR006073">
    <property type="entry name" value="GTP-bd"/>
</dbReference>
<dbReference type="InterPro" id="IPR005225">
    <property type="entry name" value="Small_GTP-bd"/>
</dbReference>
<dbReference type="PANTHER" id="PTHR42714:SF2">
    <property type="entry name" value="TRNA MODIFICATION GTPASE GTPBP3, MITOCHONDRIAL"/>
    <property type="match status" value="1"/>
</dbReference>
<dbReference type="InterPro" id="IPR027417">
    <property type="entry name" value="P-loop_NTPase"/>
</dbReference>
<feature type="domain" description="MnmE helical" evidence="2">
    <location>
        <begin position="8"/>
        <end position="317"/>
    </location>
</feature>
<proteinExistence type="predicted"/>
<evidence type="ECO:0000313" key="4">
    <source>
        <dbReference type="WBParaSite" id="Csp11.Scaffold630.g20964.t1"/>
    </source>
</evidence>
<evidence type="ECO:0000259" key="1">
    <source>
        <dbReference type="Pfam" id="PF01926"/>
    </source>
</evidence>
<dbReference type="Gene3D" id="3.40.50.300">
    <property type="entry name" value="P-loop containing nucleotide triphosphate hydrolases"/>
    <property type="match status" value="1"/>
</dbReference>
<feature type="domain" description="G" evidence="1">
    <location>
        <begin position="95"/>
        <end position="210"/>
    </location>
</feature>
<protein>
    <submittedName>
        <fullName evidence="4">TrmE-type G domain-containing protein</fullName>
    </submittedName>
</protein>
<dbReference type="Proteomes" id="UP000095282">
    <property type="component" value="Unplaced"/>
</dbReference>
<reference evidence="4" key="1">
    <citation type="submission" date="2016-11" db="UniProtKB">
        <authorList>
            <consortium name="WormBaseParasite"/>
        </authorList>
    </citation>
    <scope>IDENTIFICATION</scope>
</reference>
<evidence type="ECO:0000259" key="2">
    <source>
        <dbReference type="Pfam" id="PF12631"/>
    </source>
</evidence>
<dbReference type="InterPro" id="IPR025867">
    <property type="entry name" value="MnmE_helical"/>
</dbReference>
<dbReference type="Pfam" id="PF12631">
    <property type="entry name" value="MnmE_helical"/>
    <property type="match status" value="1"/>
</dbReference>
<keyword evidence="3" id="KW-1185">Reference proteome</keyword>
<dbReference type="InterPro" id="IPR027368">
    <property type="entry name" value="MnmE_dom2"/>
</dbReference>
<dbReference type="CDD" id="cd04164">
    <property type="entry name" value="trmE"/>
    <property type="match status" value="1"/>
</dbReference>
<dbReference type="AlphaFoldDB" id="A0A1I7UZR0"/>
<dbReference type="PANTHER" id="PTHR42714">
    <property type="entry name" value="TRNA MODIFICATION GTPASE GTPBP3"/>
    <property type="match status" value="1"/>
</dbReference>
<dbReference type="SUPFAM" id="SSF116878">
    <property type="entry name" value="TrmE connector domain"/>
    <property type="match status" value="1"/>
</dbReference>
<dbReference type="NCBIfam" id="TIGR00231">
    <property type="entry name" value="small_GTP"/>
    <property type="match status" value="1"/>
</dbReference>
<dbReference type="GO" id="GO:0002098">
    <property type="term" value="P:tRNA wobble uridine modification"/>
    <property type="evidence" value="ECO:0007669"/>
    <property type="project" value="TreeGrafter"/>
</dbReference>
<dbReference type="Pfam" id="PF01926">
    <property type="entry name" value="MMR_HSR1"/>
    <property type="match status" value="1"/>
</dbReference>
<dbReference type="SUPFAM" id="SSF52540">
    <property type="entry name" value="P-loop containing nucleoside triphosphate hydrolases"/>
    <property type="match status" value="1"/>
</dbReference>
<accession>A0A1I7UZR0</accession>